<evidence type="ECO:0000313" key="4">
    <source>
        <dbReference type="Proteomes" id="UP000001072"/>
    </source>
</evidence>
<dbReference type="GeneID" id="18934238"/>
<accession>F4RMF1</accession>
<dbReference type="PANTHER" id="PTHR33324:SF2">
    <property type="entry name" value="MYB_SANT-LIKE DNA-BINDING DOMAIN-CONTAINING PROTEIN"/>
    <property type="match status" value="1"/>
</dbReference>
<organism evidence="4">
    <name type="scientific">Melampsora larici-populina (strain 98AG31 / pathotype 3-4-7)</name>
    <name type="common">Poplar leaf rust fungus</name>
    <dbReference type="NCBI Taxonomy" id="747676"/>
    <lineage>
        <taxon>Eukaryota</taxon>
        <taxon>Fungi</taxon>
        <taxon>Dikarya</taxon>
        <taxon>Basidiomycota</taxon>
        <taxon>Pucciniomycotina</taxon>
        <taxon>Pucciniomycetes</taxon>
        <taxon>Pucciniales</taxon>
        <taxon>Melampsoraceae</taxon>
        <taxon>Melampsora</taxon>
    </lineage>
</organism>
<dbReference type="InParanoid" id="F4RMF1"/>
<keyword evidence="1" id="KW-0175">Coiled coil</keyword>
<evidence type="ECO:0000256" key="2">
    <source>
        <dbReference type="SAM" id="MobiDB-lite"/>
    </source>
</evidence>
<reference evidence="4" key="1">
    <citation type="journal article" date="2011" name="Proc. Natl. Acad. Sci. U.S.A.">
        <title>Obligate biotrophy features unraveled by the genomic analysis of rust fungi.</title>
        <authorList>
            <person name="Duplessis S."/>
            <person name="Cuomo C.A."/>
            <person name="Lin Y.-C."/>
            <person name="Aerts A."/>
            <person name="Tisserant E."/>
            <person name="Veneault-Fourrey C."/>
            <person name="Joly D.L."/>
            <person name="Hacquard S."/>
            <person name="Amselem J."/>
            <person name="Cantarel B.L."/>
            <person name="Chiu R."/>
            <person name="Coutinho P.M."/>
            <person name="Feau N."/>
            <person name="Field M."/>
            <person name="Frey P."/>
            <person name="Gelhaye E."/>
            <person name="Goldberg J."/>
            <person name="Grabherr M.G."/>
            <person name="Kodira C.D."/>
            <person name="Kohler A."/>
            <person name="Kuees U."/>
            <person name="Lindquist E.A."/>
            <person name="Lucas S.M."/>
            <person name="Mago R."/>
            <person name="Mauceli E."/>
            <person name="Morin E."/>
            <person name="Murat C."/>
            <person name="Pangilinan J.L."/>
            <person name="Park R."/>
            <person name="Pearson M."/>
            <person name="Quesneville H."/>
            <person name="Rouhier N."/>
            <person name="Sakthikumar S."/>
            <person name="Salamov A.A."/>
            <person name="Schmutz J."/>
            <person name="Selles B."/>
            <person name="Shapiro H."/>
            <person name="Tanguay P."/>
            <person name="Tuskan G.A."/>
            <person name="Henrissat B."/>
            <person name="Van de Peer Y."/>
            <person name="Rouze P."/>
            <person name="Ellis J.G."/>
            <person name="Dodds P.N."/>
            <person name="Schein J.E."/>
            <person name="Zhong S."/>
            <person name="Hamelin R.C."/>
            <person name="Grigoriev I.V."/>
            <person name="Szabo L.J."/>
            <person name="Martin F."/>
        </authorList>
    </citation>
    <scope>NUCLEOTIDE SEQUENCE [LARGE SCALE GENOMIC DNA]</scope>
    <source>
        <strain evidence="4">98AG31 / pathotype 3-4-7</strain>
    </source>
</reference>
<feature type="region of interest" description="Disordered" evidence="2">
    <location>
        <begin position="91"/>
        <end position="153"/>
    </location>
</feature>
<keyword evidence="4" id="KW-1185">Reference proteome</keyword>
<dbReference type="AlphaFoldDB" id="F4RMF1"/>
<feature type="coiled-coil region" evidence="1">
    <location>
        <begin position="505"/>
        <end position="568"/>
    </location>
</feature>
<dbReference type="PANTHER" id="PTHR33324">
    <property type="entry name" value="EXPRESSED PROTEIN"/>
    <property type="match status" value="1"/>
</dbReference>
<dbReference type="Proteomes" id="UP000001072">
    <property type="component" value="Unassembled WGS sequence"/>
</dbReference>
<dbReference type="VEuPathDB" id="FungiDB:MELLADRAFT_86609"/>
<feature type="compositionally biased region" description="Polar residues" evidence="2">
    <location>
        <begin position="410"/>
        <end position="437"/>
    </location>
</feature>
<gene>
    <name evidence="3" type="ORF">MELLADRAFT_86609</name>
</gene>
<dbReference type="OrthoDB" id="2500997at2759"/>
<feature type="compositionally biased region" description="Basic and acidic residues" evidence="2">
    <location>
        <begin position="123"/>
        <end position="147"/>
    </location>
</feature>
<name>F4RMF1_MELLP</name>
<dbReference type="KEGG" id="mlr:MELLADRAFT_86609"/>
<proteinExistence type="predicted"/>
<protein>
    <submittedName>
        <fullName evidence="3">Uncharacterized protein</fullName>
    </submittedName>
</protein>
<feature type="compositionally biased region" description="Polar residues" evidence="2">
    <location>
        <begin position="370"/>
        <end position="380"/>
    </location>
</feature>
<feature type="region of interest" description="Disordered" evidence="2">
    <location>
        <begin position="370"/>
        <end position="446"/>
    </location>
</feature>
<feature type="compositionally biased region" description="Basic residues" evidence="2">
    <location>
        <begin position="399"/>
        <end position="408"/>
    </location>
</feature>
<evidence type="ECO:0000313" key="3">
    <source>
        <dbReference type="EMBL" id="EGG06416.1"/>
    </source>
</evidence>
<evidence type="ECO:0000256" key="1">
    <source>
        <dbReference type="SAM" id="Coils"/>
    </source>
</evidence>
<dbReference type="RefSeq" id="XP_007410250.1">
    <property type="nucleotide sequence ID" value="XM_007410188.1"/>
</dbReference>
<sequence>MPESPPPPASQSYLTPIHLDPNLQVLSPHVSDSSTTTPLQIISPVNWGQSPSQITGQALQLAIIPPSVNATSWNLSQSNSLTQQFPISNSPLITMAPVTPGTSTQKEPSSDAPKKKRKYTRRKTSDSTTRSETKKKTPQESNEEKKNTSWRTELNSEGKSAIVLIIEWLGTATTTGTRYDWWKGEMDMDTRTIYSKKDVGEKVAEYLAEQGLPGRDGKGVETQIRTLQSTFTIAQDFRSGTGQGILEDLEQQARLEKTEMGYLSDSDEWKAIEHSTKSKFDQLLFQRCVYYYDLLPFMSTRTNVIPQSVRESGDVLDEDSVLPLPSTKRTCSHSPDSNILSLHKTRDFDISPLENNGELTQDLDFTISSNGPDIISMSQARRSSPSPDKSSKGVSAHRPPGRPAKRPRSAQINNNQGLRSTSSSASDVHNLLSSQLPSREEKSERIKLEKDRWLSEEKYMKAEQDARQEELKTQAKLADALSRHLSGGDDALKDSERTERAQIKLEQDRVELDLAKSQLARSREDLITARSERKLAMLAKYKALGLSMEEAKKEVEEQEEQLRRELEG</sequence>
<dbReference type="EMBL" id="GL883108">
    <property type="protein sequence ID" value="EGG06416.1"/>
    <property type="molecule type" value="Genomic_DNA"/>
</dbReference>
<dbReference type="HOGENOM" id="CLU_034863_0_0_1"/>